<proteinExistence type="predicted"/>
<accession>A0A6H5GTN5</accession>
<evidence type="ECO:0000313" key="2">
    <source>
        <dbReference type="EMBL" id="CAB0007365.1"/>
    </source>
</evidence>
<gene>
    <name evidence="1" type="ORF">NTEN_LOCUS12651</name>
    <name evidence="2" type="ORF">NTEN_LOCUS12653</name>
</gene>
<dbReference type="Proteomes" id="UP000479000">
    <property type="component" value="Unassembled WGS sequence"/>
</dbReference>
<organism evidence="2 3">
    <name type="scientific">Nesidiocoris tenuis</name>
    <dbReference type="NCBI Taxonomy" id="355587"/>
    <lineage>
        <taxon>Eukaryota</taxon>
        <taxon>Metazoa</taxon>
        <taxon>Ecdysozoa</taxon>
        <taxon>Arthropoda</taxon>
        <taxon>Hexapoda</taxon>
        <taxon>Insecta</taxon>
        <taxon>Pterygota</taxon>
        <taxon>Neoptera</taxon>
        <taxon>Paraneoptera</taxon>
        <taxon>Hemiptera</taxon>
        <taxon>Heteroptera</taxon>
        <taxon>Panheteroptera</taxon>
        <taxon>Cimicomorpha</taxon>
        <taxon>Miridae</taxon>
        <taxon>Dicyphina</taxon>
        <taxon>Nesidiocoris</taxon>
    </lineage>
</organism>
<name>A0A6H5GTN5_9HEMI</name>
<reference evidence="2 3" key="1">
    <citation type="submission" date="2020-02" db="EMBL/GenBank/DDBJ databases">
        <authorList>
            <person name="Ferguson B K."/>
        </authorList>
    </citation>
    <scope>NUCLEOTIDE SEQUENCE [LARGE SCALE GENOMIC DNA]</scope>
</reference>
<protein>
    <submittedName>
        <fullName evidence="2">Uncharacterized protein</fullName>
    </submittedName>
</protein>
<dbReference type="EMBL" id="CADCXU010019023">
    <property type="protein sequence ID" value="CAB0007365.1"/>
    <property type="molecule type" value="Genomic_DNA"/>
</dbReference>
<dbReference type="OrthoDB" id="6339459at2759"/>
<dbReference type="AlphaFoldDB" id="A0A6H5GTN5"/>
<evidence type="ECO:0000313" key="1">
    <source>
        <dbReference type="EMBL" id="CAB0007363.1"/>
    </source>
</evidence>
<evidence type="ECO:0000313" key="3">
    <source>
        <dbReference type="Proteomes" id="UP000479000"/>
    </source>
</evidence>
<sequence>MVNAALAINSVLKSLGYTDKELLKPGPFFADSVILAINNVAKKQFGTRVDSAVYIMPIFTYLNELVQFGSQGVSRLSQRQIEDRISEVVNQEVVETILRVYRAHKHAIKKHKCDRYLLCELNRLATDKKYVVRPAITKAASLVSAWFLSGQTGTPFWKLYSATTENYKCEVQFYSECDEFHEEDTRRTTEYYQHNEL</sequence>
<dbReference type="EMBL" id="CADCXU010019022">
    <property type="protein sequence ID" value="CAB0007363.1"/>
    <property type="molecule type" value="Genomic_DNA"/>
</dbReference>
<keyword evidence="3" id="KW-1185">Reference proteome</keyword>